<accession>A0A2P2I1K0</accession>
<reference evidence="2" key="1">
    <citation type="journal article" date="2018" name="Biosci. Biotechnol. Biochem.">
        <title>Polysaccharide hydrolase of the hadal zone amphipods Hirondellea gigas.</title>
        <authorList>
            <person name="Kobayashi H."/>
            <person name="Nagahama T."/>
            <person name="Arai W."/>
            <person name="Sasagawa Y."/>
            <person name="Umeda M."/>
            <person name="Hayashi T."/>
            <person name="Nikaido I."/>
            <person name="Watanabe H."/>
            <person name="Oguri K."/>
            <person name="Kitazato H."/>
            <person name="Fujioka K."/>
            <person name="Kido Y."/>
            <person name="Takami H."/>
        </authorList>
    </citation>
    <scope>NUCLEOTIDE SEQUENCE</scope>
    <source>
        <tissue evidence="2">Whole body</tissue>
    </source>
</reference>
<dbReference type="EMBL" id="IACF01002207">
    <property type="protein sequence ID" value="LAB67869.1"/>
    <property type="molecule type" value="mRNA"/>
</dbReference>
<organism evidence="2">
    <name type="scientific">Hirondellea gigas</name>
    <dbReference type="NCBI Taxonomy" id="1518452"/>
    <lineage>
        <taxon>Eukaryota</taxon>
        <taxon>Metazoa</taxon>
        <taxon>Ecdysozoa</taxon>
        <taxon>Arthropoda</taxon>
        <taxon>Crustacea</taxon>
        <taxon>Multicrustacea</taxon>
        <taxon>Malacostraca</taxon>
        <taxon>Eumalacostraca</taxon>
        <taxon>Peracarida</taxon>
        <taxon>Amphipoda</taxon>
        <taxon>Amphilochidea</taxon>
        <taxon>Lysianassida</taxon>
        <taxon>Lysianassidira</taxon>
        <taxon>Lysianassoidea</taxon>
        <taxon>Lysianassidae</taxon>
        <taxon>Hirondellea</taxon>
    </lineage>
</organism>
<feature type="compositionally biased region" description="Polar residues" evidence="1">
    <location>
        <begin position="280"/>
        <end position="296"/>
    </location>
</feature>
<feature type="region of interest" description="Disordered" evidence="1">
    <location>
        <begin position="411"/>
        <end position="440"/>
    </location>
</feature>
<dbReference type="AlphaFoldDB" id="A0A2P2I1K0"/>
<proteinExistence type="evidence at transcript level"/>
<dbReference type="GO" id="GO:0032259">
    <property type="term" value="P:methylation"/>
    <property type="evidence" value="ECO:0007669"/>
    <property type="project" value="UniProtKB-KW"/>
</dbReference>
<feature type="compositionally biased region" description="Low complexity" evidence="1">
    <location>
        <begin position="257"/>
        <end position="279"/>
    </location>
</feature>
<evidence type="ECO:0000256" key="1">
    <source>
        <dbReference type="SAM" id="MobiDB-lite"/>
    </source>
</evidence>
<dbReference type="GO" id="GO:0008168">
    <property type="term" value="F:methyltransferase activity"/>
    <property type="evidence" value="ECO:0007669"/>
    <property type="project" value="UniProtKB-KW"/>
</dbReference>
<name>A0A2P2I1K0_9CRUS</name>
<keyword evidence="2" id="KW-0489">Methyltransferase</keyword>
<feature type="region of interest" description="Disordered" evidence="1">
    <location>
        <begin position="256"/>
        <end position="296"/>
    </location>
</feature>
<keyword evidence="2" id="KW-0808">Transferase</keyword>
<sequence>MRASVGTDESGPCDPWEVFSALMLLVVEGRTPGGDKGYHAGPHCPSAAFAPAQHKGVQQHICNNDTPVCARACSLLRQLRVMWGAGVGVSIEVLIAPECEHGAQLAATLDTTTAPRPQLKLVEHWSFNINHNRSSSSGMGGWSLVAAVRSFLHFSQLSAWLSRSEGRRPGNVLYRLTVTSPVFCSKHDGQLEEHVFPLASVGSQTSIQVSVKSMPRKEEIPIAICSEPHGELLPAQCINPATRSVSFASTPASGIRSTTSSTILTSSPAASPATSILSSRNSQTVPQVASEKNGSSYRASYSHLAPGMDRGSNNTYKESSTFISQTVSEEEGSDESNESCGVCSIRESVSAHNGANVPLNVDTQSTAQSYLSPPSTSLLPTGVETDSFFVTADQKQLQNLGANSFLDLVNDPPSLNGSSASNDDDDAISNVSSEGDGSPPKTIICSQISQSPKISILGSGSCLPSLCTCTANRSDQPMINVDDKNPTSTLPATTSHNVARITPETSLEPVVGNSSVSQQTVFSLAPSVMGASQTSVPTIPSTTSINSTGTALPSVSSSSVATSASSVINILVRNLCNINTRKRAT</sequence>
<evidence type="ECO:0000313" key="2">
    <source>
        <dbReference type="EMBL" id="LAB67869.1"/>
    </source>
</evidence>
<protein>
    <submittedName>
        <fullName evidence="2">Histone-lysine N-methyltransferase 2E-like</fullName>
    </submittedName>
</protein>